<sequence length="207" mass="23628">MDPADVVDDSFRDLFDKSAKIIHEQENFEQAHKTLEDHFNHLENGHSRAVYQVPSIAEQDQPLVVKFALPVSGNSGTSDALYPVEYTEGWMSNWHEIILSHFDILEDVLVPVVDHHEDGLWIVMPYAETLPNSQEVTMELRPLSERIEQANVEFVSHGQTTGQPEIYQIKAWGLYQGECRLRDYGGIVVADEERLSQLPYPLSEPDI</sequence>
<gene>
    <name evidence="1" type="ORF">SAMN05216388_103829</name>
</gene>
<reference evidence="2" key="1">
    <citation type="submission" date="2016-10" db="EMBL/GenBank/DDBJ databases">
        <authorList>
            <person name="Varghese N."/>
            <person name="Submissions S."/>
        </authorList>
    </citation>
    <scope>NUCLEOTIDE SEQUENCE [LARGE SCALE GENOMIC DNA]</scope>
    <source>
        <strain evidence="2">IBRC-M 10043</strain>
    </source>
</reference>
<protein>
    <submittedName>
        <fullName evidence="1">Uncharacterized protein</fullName>
    </submittedName>
</protein>
<name>A0A1H8VJN9_9EURY</name>
<dbReference type="AlphaFoldDB" id="A0A1H8VJN9"/>
<proteinExistence type="predicted"/>
<evidence type="ECO:0000313" key="2">
    <source>
        <dbReference type="Proteomes" id="UP000198775"/>
    </source>
</evidence>
<dbReference type="RefSeq" id="WP_092664099.1">
    <property type="nucleotide sequence ID" value="NZ_FOCX01000038.1"/>
</dbReference>
<dbReference type="OrthoDB" id="350409at2157"/>
<organism evidence="1 2">
    <name type="scientific">Halorientalis persicus</name>
    <dbReference type="NCBI Taxonomy" id="1367881"/>
    <lineage>
        <taxon>Archaea</taxon>
        <taxon>Methanobacteriati</taxon>
        <taxon>Methanobacteriota</taxon>
        <taxon>Stenosarchaea group</taxon>
        <taxon>Halobacteria</taxon>
        <taxon>Halobacteriales</taxon>
        <taxon>Haloarculaceae</taxon>
        <taxon>Halorientalis</taxon>
    </lineage>
</organism>
<dbReference type="EMBL" id="FOCX01000038">
    <property type="protein sequence ID" value="SEP15543.1"/>
    <property type="molecule type" value="Genomic_DNA"/>
</dbReference>
<keyword evidence="2" id="KW-1185">Reference proteome</keyword>
<accession>A0A1H8VJN9</accession>
<evidence type="ECO:0000313" key="1">
    <source>
        <dbReference type="EMBL" id="SEP15543.1"/>
    </source>
</evidence>
<dbReference type="Proteomes" id="UP000198775">
    <property type="component" value="Unassembled WGS sequence"/>
</dbReference>